<evidence type="ECO:0000313" key="4">
    <source>
        <dbReference type="Proteomes" id="UP000054498"/>
    </source>
</evidence>
<dbReference type="PANTHER" id="PTHR23032:SF13">
    <property type="entry name" value="BRO1 DOMAIN-CONTAINING PROTEIN BROX"/>
    <property type="match status" value="1"/>
</dbReference>
<dbReference type="Gene3D" id="1.25.40.280">
    <property type="entry name" value="alix/aip1 like domains"/>
    <property type="match status" value="1"/>
</dbReference>
<dbReference type="OrthoDB" id="10266451at2759"/>
<proteinExistence type="inferred from homology"/>
<dbReference type="GeneID" id="25734595"/>
<dbReference type="InterPro" id="IPR004328">
    <property type="entry name" value="BRO1_dom"/>
</dbReference>
<organism evidence="3 4">
    <name type="scientific">Monoraphidium neglectum</name>
    <dbReference type="NCBI Taxonomy" id="145388"/>
    <lineage>
        <taxon>Eukaryota</taxon>
        <taxon>Viridiplantae</taxon>
        <taxon>Chlorophyta</taxon>
        <taxon>core chlorophytes</taxon>
        <taxon>Chlorophyceae</taxon>
        <taxon>CS clade</taxon>
        <taxon>Sphaeropleales</taxon>
        <taxon>Selenastraceae</taxon>
        <taxon>Monoraphidium</taxon>
    </lineage>
</organism>
<name>A0A0D2MUM9_9CHLO</name>
<dbReference type="EMBL" id="KK100397">
    <property type="protein sequence ID" value="KIZ06240.1"/>
    <property type="molecule type" value="Genomic_DNA"/>
</dbReference>
<sequence>MAGAEEPKVRPLLSFSDPWELRTRPFAFESATRSDAANPLGLNHLRDMTGQRNSACVRETSKLTCSPETREWFRKYLSNLDHFIQEEGRRTDMAFEWTSPLSGRFFKMAHIDGIEKERAMATFLYGGLLRELAHQQLADALGLTPGTQAAEGDARAAAIAEVTALLRQAAGVFGALSERLLPAITGLKSDRPFELLPGTAAGMAAVSLAEAQQLAALRLEERGGGAATVASLHAAAGELYDKALRDFRSDGAEKEISDRLKRYIGCAAALTAARAHKHSAVDQQAQLQAGSAERACVEAKALLQAALNAADIDADWRAVLEAESKIIEGRRVAIEKDRLYVSMQPIPRDAPPLPAGKLLVSAVPWEGENAAGVGAGVSR</sequence>
<gene>
    <name evidence="3" type="ORF">MNEG_1717</name>
</gene>
<protein>
    <recommendedName>
        <fullName evidence="2">BRO1 domain-containing protein</fullName>
    </recommendedName>
</protein>
<dbReference type="SMART" id="SM01041">
    <property type="entry name" value="BRO1"/>
    <property type="match status" value="1"/>
</dbReference>
<dbReference type="Pfam" id="PF03097">
    <property type="entry name" value="BRO1"/>
    <property type="match status" value="1"/>
</dbReference>
<keyword evidence="4" id="KW-1185">Reference proteome</keyword>
<accession>A0A0D2MUM9</accession>
<dbReference type="STRING" id="145388.A0A0D2MUM9"/>
<dbReference type="KEGG" id="mng:MNEG_1717"/>
<dbReference type="Proteomes" id="UP000054498">
    <property type="component" value="Unassembled WGS sequence"/>
</dbReference>
<dbReference type="AlphaFoldDB" id="A0A0D2MUM9"/>
<evidence type="ECO:0000256" key="1">
    <source>
        <dbReference type="ARBA" id="ARBA00008901"/>
    </source>
</evidence>
<dbReference type="PANTHER" id="PTHR23032">
    <property type="entry name" value="BRO1 DOMAIN-CONTAINING PROTEIN BROX"/>
    <property type="match status" value="1"/>
</dbReference>
<reference evidence="3 4" key="1">
    <citation type="journal article" date="2013" name="BMC Genomics">
        <title>Reconstruction of the lipid metabolism for the microalga Monoraphidium neglectum from its genome sequence reveals characteristics suitable for biofuel production.</title>
        <authorList>
            <person name="Bogen C."/>
            <person name="Al-Dilaimi A."/>
            <person name="Albersmeier A."/>
            <person name="Wichmann J."/>
            <person name="Grundmann M."/>
            <person name="Rupp O."/>
            <person name="Lauersen K.J."/>
            <person name="Blifernez-Klassen O."/>
            <person name="Kalinowski J."/>
            <person name="Goesmann A."/>
            <person name="Mussgnug J.H."/>
            <person name="Kruse O."/>
        </authorList>
    </citation>
    <scope>NUCLEOTIDE SEQUENCE [LARGE SCALE GENOMIC DNA]</scope>
    <source>
        <strain evidence="3 4">SAG 48.87</strain>
    </source>
</reference>
<evidence type="ECO:0000259" key="2">
    <source>
        <dbReference type="PROSITE" id="PS51180"/>
    </source>
</evidence>
<feature type="domain" description="BRO1" evidence="2">
    <location>
        <begin position="1"/>
        <end position="379"/>
    </location>
</feature>
<dbReference type="RefSeq" id="XP_013905259.1">
    <property type="nucleotide sequence ID" value="XM_014049805.1"/>
</dbReference>
<comment type="similarity">
    <text evidence="1">Belongs to the BROX family.</text>
</comment>
<dbReference type="PROSITE" id="PS51180">
    <property type="entry name" value="BRO1"/>
    <property type="match status" value="1"/>
</dbReference>
<dbReference type="InterPro" id="IPR038898">
    <property type="entry name" value="BROX"/>
</dbReference>
<dbReference type="InterPro" id="IPR038499">
    <property type="entry name" value="BRO1_sf"/>
</dbReference>
<evidence type="ECO:0000313" key="3">
    <source>
        <dbReference type="EMBL" id="KIZ06240.1"/>
    </source>
</evidence>